<dbReference type="InterPro" id="IPR029057">
    <property type="entry name" value="PRTase-like"/>
</dbReference>
<comment type="similarity">
    <text evidence="1">Belongs to the ComF/GntX family.</text>
</comment>
<comment type="caution">
    <text evidence="2">The sequence shown here is derived from an EMBL/GenBank/DDBJ whole genome shotgun (WGS) entry which is preliminary data.</text>
</comment>
<organism evidence="2 3">
    <name type="scientific">Candidatus Woykebacteria bacterium RBG_13_40_15</name>
    <dbReference type="NCBI Taxonomy" id="1802593"/>
    <lineage>
        <taxon>Bacteria</taxon>
        <taxon>Candidatus Woykeibacteriota</taxon>
    </lineage>
</organism>
<dbReference type="EMBL" id="MHCP01000015">
    <property type="protein sequence ID" value="OGY24056.1"/>
    <property type="molecule type" value="Genomic_DNA"/>
</dbReference>
<reference evidence="2 3" key="1">
    <citation type="journal article" date="2016" name="Nat. Commun.">
        <title>Thousands of microbial genomes shed light on interconnected biogeochemical processes in an aquifer system.</title>
        <authorList>
            <person name="Anantharaman K."/>
            <person name="Brown C.T."/>
            <person name="Hug L.A."/>
            <person name="Sharon I."/>
            <person name="Castelle C.J."/>
            <person name="Probst A.J."/>
            <person name="Thomas B.C."/>
            <person name="Singh A."/>
            <person name="Wilkins M.J."/>
            <person name="Karaoz U."/>
            <person name="Brodie E.L."/>
            <person name="Williams K.H."/>
            <person name="Hubbard S.S."/>
            <person name="Banfield J.F."/>
        </authorList>
    </citation>
    <scope>NUCLEOTIDE SEQUENCE [LARGE SCALE GENOMIC DNA]</scope>
</reference>
<dbReference type="Proteomes" id="UP000176631">
    <property type="component" value="Unassembled WGS sequence"/>
</dbReference>
<evidence type="ECO:0000313" key="2">
    <source>
        <dbReference type="EMBL" id="OGY24056.1"/>
    </source>
</evidence>
<evidence type="ECO:0000313" key="3">
    <source>
        <dbReference type="Proteomes" id="UP000176631"/>
    </source>
</evidence>
<sequence length="230" mass="26148">MGLLDLIFPKRCVVCSSLGTYLCENDRLKIKPTEQFCPVCLKAAIGGTTHPKCKTRYSLDGLVCLFQYSSPIKDLIGQLKYRFTTDLETTIIEETKKSKNLANHNFKQYFLVPIPVSSNKKRWRGFNQTEILGRKIASLLGIDFDPNILIKTKQTKPQATLPKKERLIEVTNSFDITKEAEVRSKNYLVFDDVWTTGATVREVTKVLKRKGAGNIWALILASSHKNYLSR</sequence>
<dbReference type="CDD" id="cd06223">
    <property type="entry name" value="PRTases_typeI"/>
    <property type="match status" value="1"/>
</dbReference>
<gene>
    <name evidence="2" type="ORF">A2172_00730</name>
</gene>
<evidence type="ECO:0000256" key="1">
    <source>
        <dbReference type="ARBA" id="ARBA00008007"/>
    </source>
</evidence>
<protein>
    <recommendedName>
        <fullName evidence="4">Phosphoribosyltransferase domain-containing protein</fullName>
    </recommendedName>
</protein>
<proteinExistence type="inferred from homology"/>
<name>A0A1G1W8Q7_9BACT</name>
<dbReference type="PANTHER" id="PTHR47505">
    <property type="entry name" value="DNA UTILIZATION PROTEIN YHGH"/>
    <property type="match status" value="1"/>
</dbReference>
<dbReference type="Gene3D" id="3.40.50.2020">
    <property type="match status" value="1"/>
</dbReference>
<accession>A0A1G1W8Q7</accession>
<dbReference type="STRING" id="1802593.A2172_00730"/>
<dbReference type="PANTHER" id="PTHR47505:SF1">
    <property type="entry name" value="DNA UTILIZATION PROTEIN YHGH"/>
    <property type="match status" value="1"/>
</dbReference>
<dbReference type="InterPro" id="IPR000836">
    <property type="entry name" value="PRTase_dom"/>
</dbReference>
<dbReference type="AlphaFoldDB" id="A0A1G1W8Q7"/>
<evidence type="ECO:0008006" key="4">
    <source>
        <dbReference type="Google" id="ProtNLM"/>
    </source>
</evidence>
<dbReference type="SUPFAM" id="SSF53271">
    <property type="entry name" value="PRTase-like"/>
    <property type="match status" value="1"/>
</dbReference>
<dbReference type="InterPro" id="IPR051910">
    <property type="entry name" value="ComF/GntX_DNA_util-trans"/>
</dbReference>